<dbReference type="AlphaFoldDB" id="A0A7R9D4Q9"/>
<organism evidence="1">
    <name type="scientific">Timema cristinae</name>
    <name type="common">Walking stick</name>
    <dbReference type="NCBI Taxonomy" id="61476"/>
    <lineage>
        <taxon>Eukaryota</taxon>
        <taxon>Metazoa</taxon>
        <taxon>Ecdysozoa</taxon>
        <taxon>Arthropoda</taxon>
        <taxon>Hexapoda</taxon>
        <taxon>Insecta</taxon>
        <taxon>Pterygota</taxon>
        <taxon>Neoptera</taxon>
        <taxon>Polyneoptera</taxon>
        <taxon>Phasmatodea</taxon>
        <taxon>Timematodea</taxon>
        <taxon>Timematoidea</taxon>
        <taxon>Timematidae</taxon>
        <taxon>Timema</taxon>
    </lineage>
</organism>
<proteinExistence type="predicted"/>
<gene>
    <name evidence="1" type="ORF">TCEB3V08_LOCUS9346</name>
</gene>
<dbReference type="EMBL" id="OC320435">
    <property type="protein sequence ID" value="CAD7408069.1"/>
    <property type="molecule type" value="Genomic_DNA"/>
</dbReference>
<reference evidence="1" key="1">
    <citation type="submission" date="2020-11" db="EMBL/GenBank/DDBJ databases">
        <authorList>
            <person name="Tran Van P."/>
        </authorList>
    </citation>
    <scope>NUCLEOTIDE SEQUENCE</scope>
</reference>
<accession>A0A7R9D4Q9</accession>
<sequence>MEKILKRKDTINHSEEYEEIFKQSGTVKSVGDDVPVRYVEAPDLERPEISSVSYRLGAGGENRGSHCKPSVTRSLVPPESCVYKGVRAYPSSFYKNKIVQVRALKIEIADSERNKQHTASYYLFGLNTYALKSCQADQTMYVYGNSQFTVQVHMSHLLAADVT</sequence>
<name>A0A7R9D4Q9_TIMCR</name>
<evidence type="ECO:0000313" key="1">
    <source>
        <dbReference type="EMBL" id="CAD7408069.1"/>
    </source>
</evidence>
<protein>
    <submittedName>
        <fullName evidence="1">Uncharacterized protein</fullName>
    </submittedName>
</protein>